<sequence length="147" mass="16771">EVLILWVWVDTITLMESVSEQKARVDQLSRDVGQMGEMMRKMMTFIENSHILNPSPQAAPQPVSNPADHPREAPPHAQAPPVPQSQAQLGPHPMYQPPMGPEFSHLLHLEPLKLPDVWFSGNSLHLASFLRTVRNFLWQLWKEKLSQ</sequence>
<dbReference type="Proteomes" id="UP000037035">
    <property type="component" value="Unassembled WGS sequence"/>
</dbReference>
<evidence type="ECO:0000313" key="3">
    <source>
        <dbReference type="Proteomes" id="UP000037035"/>
    </source>
</evidence>
<gene>
    <name evidence="2" type="ORF">VP01_2077g1</name>
</gene>
<reference evidence="2 3" key="1">
    <citation type="submission" date="2015-08" db="EMBL/GenBank/DDBJ databases">
        <title>Next Generation Sequencing and Analysis of the Genome of Puccinia sorghi L Schw, the Causal Agent of Maize Common Rust.</title>
        <authorList>
            <person name="Rochi L."/>
            <person name="Burguener G."/>
            <person name="Darino M."/>
            <person name="Turjanski A."/>
            <person name="Kreff E."/>
            <person name="Dieguez M.J."/>
            <person name="Sacco F."/>
        </authorList>
    </citation>
    <scope>NUCLEOTIDE SEQUENCE [LARGE SCALE GENOMIC DNA]</scope>
    <source>
        <strain evidence="2 3">RO10H11247</strain>
    </source>
</reference>
<dbReference type="OrthoDB" id="10539072at2759"/>
<name>A0A0L6VAJ5_9BASI</name>
<dbReference type="EMBL" id="LAVV01006923">
    <property type="protein sequence ID" value="KNZ57768.1"/>
    <property type="molecule type" value="Genomic_DNA"/>
</dbReference>
<keyword evidence="3" id="KW-1185">Reference proteome</keyword>
<protein>
    <submittedName>
        <fullName evidence="2">Putative signal peptide protein</fullName>
    </submittedName>
</protein>
<evidence type="ECO:0000313" key="2">
    <source>
        <dbReference type="EMBL" id="KNZ57768.1"/>
    </source>
</evidence>
<proteinExistence type="predicted"/>
<feature type="non-terminal residue" evidence="2">
    <location>
        <position position="1"/>
    </location>
</feature>
<dbReference type="VEuPathDB" id="FungiDB:VP01_2077g1"/>
<accession>A0A0L6VAJ5</accession>
<comment type="caution">
    <text evidence="2">The sequence shown here is derived from an EMBL/GenBank/DDBJ whole genome shotgun (WGS) entry which is preliminary data.</text>
</comment>
<dbReference type="AlphaFoldDB" id="A0A0L6VAJ5"/>
<feature type="region of interest" description="Disordered" evidence="1">
    <location>
        <begin position="50"/>
        <end position="97"/>
    </location>
</feature>
<feature type="compositionally biased region" description="Polar residues" evidence="1">
    <location>
        <begin position="50"/>
        <end position="64"/>
    </location>
</feature>
<evidence type="ECO:0000256" key="1">
    <source>
        <dbReference type="SAM" id="MobiDB-lite"/>
    </source>
</evidence>
<organism evidence="2 3">
    <name type="scientific">Puccinia sorghi</name>
    <dbReference type="NCBI Taxonomy" id="27349"/>
    <lineage>
        <taxon>Eukaryota</taxon>
        <taxon>Fungi</taxon>
        <taxon>Dikarya</taxon>
        <taxon>Basidiomycota</taxon>
        <taxon>Pucciniomycotina</taxon>
        <taxon>Pucciniomycetes</taxon>
        <taxon>Pucciniales</taxon>
        <taxon>Pucciniaceae</taxon>
        <taxon>Puccinia</taxon>
    </lineage>
</organism>